<feature type="active site" description="Proton acceptor" evidence="3">
    <location>
        <position position="106"/>
    </location>
</feature>
<feature type="binding site" evidence="3">
    <location>
        <begin position="84"/>
        <end position="87"/>
    </location>
    <ligand>
        <name>substrate</name>
    </ligand>
</feature>
<dbReference type="GO" id="GO:0004751">
    <property type="term" value="F:ribose-5-phosphate isomerase activity"/>
    <property type="evidence" value="ECO:0007669"/>
    <property type="project" value="UniProtKB-UniRule"/>
</dbReference>
<organism evidence="4 5">
    <name type="scientific">Oceanithermus desulfurans NBRC 100063</name>
    <dbReference type="NCBI Taxonomy" id="1227550"/>
    <lineage>
        <taxon>Bacteria</taxon>
        <taxon>Thermotogati</taxon>
        <taxon>Deinococcota</taxon>
        <taxon>Deinococci</taxon>
        <taxon>Thermales</taxon>
        <taxon>Thermaceae</taxon>
        <taxon>Oceanithermus</taxon>
    </lineage>
</organism>
<dbReference type="Pfam" id="PF06026">
    <property type="entry name" value="Rib_5-P_isom_A"/>
    <property type="match status" value="1"/>
</dbReference>
<dbReference type="OrthoDB" id="5870696at2"/>
<dbReference type="NCBIfam" id="TIGR00021">
    <property type="entry name" value="rpiA"/>
    <property type="match status" value="1"/>
</dbReference>
<accession>A0A511RJU5</accession>
<dbReference type="RefSeq" id="WP_147146091.1">
    <property type="nucleotide sequence ID" value="NZ_BJXN01000004.1"/>
</dbReference>
<protein>
    <recommendedName>
        <fullName evidence="3">Ribose-5-phosphate isomerase A</fullName>
        <ecNumber evidence="3">5.3.1.6</ecNumber>
    </recommendedName>
    <alternativeName>
        <fullName evidence="3">Phosphoriboisomerase A</fullName>
        <shortName evidence="3">PRI</shortName>
    </alternativeName>
</protein>
<dbReference type="HAMAP" id="MF_00170">
    <property type="entry name" value="Rib_5P_isom_A"/>
    <property type="match status" value="1"/>
</dbReference>
<feature type="binding site" evidence="3">
    <location>
        <begin position="97"/>
        <end position="100"/>
    </location>
    <ligand>
        <name>substrate</name>
    </ligand>
</feature>
<feature type="binding site" evidence="3">
    <location>
        <begin position="28"/>
        <end position="31"/>
    </location>
    <ligand>
        <name>substrate</name>
    </ligand>
</feature>
<dbReference type="SUPFAM" id="SSF100950">
    <property type="entry name" value="NagB/RpiA/CoA transferase-like"/>
    <property type="match status" value="1"/>
</dbReference>
<dbReference type="UniPathway" id="UPA00115">
    <property type="reaction ID" value="UER00412"/>
</dbReference>
<dbReference type="PANTHER" id="PTHR43748">
    <property type="entry name" value="RIBOSE-5-PHOSPHATE ISOMERASE 3, CHLOROPLASTIC-RELATED"/>
    <property type="match status" value="1"/>
</dbReference>
<dbReference type="AlphaFoldDB" id="A0A511RJU5"/>
<dbReference type="InterPro" id="IPR037171">
    <property type="entry name" value="NagB/RpiA_transferase-like"/>
</dbReference>
<comment type="function">
    <text evidence="3">Catalyzes the reversible conversion of ribose-5-phosphate to ribulose 5-phosphate.</text>
</comment>
<proteinExistence type="inferred from homology"/>
<dbReference type="EC" id="5.3.1.6" evidence="3"/>
<dbReference type="EMBL" id="BJXN01000004">
    <property type="protein sequence ID" value="GEM89357.1"/>
    <property type="molecule type" value="Genomic_DNA"/>
</dbReference>
<dbReference type="InterPro" id="IPR020672">
    <property type="entry name" value="Ribose5P_isomerase_typA_subgr"/>
</dbReference>
<feature type="binding site" evidence="3">
    <location>
        <position position="124"/>
    </location>
    <ligand>
        <name>substrate</name>
    </ligand>
</feature>
<dbReference type="NCBIfam" id="NF001924">
    <property type="entry name" value="PRK00702.1"/>
    <property type="match status" value="1"/>
</dbReference>
<evidence type="ECO:0000256" key="1">
    <source>
        <dbReference type="ARBA" id="ARBA00001713"/>
    </source>
</evidence>
<gene>
    <name evidence="3 4" type="primary">rpiA</name>
    <name evidence="4" type="ORF">ODE01S_07910</name>
</gene>
<dbReference type="GO" id="GO:0009052">
    <property type="term" value="P:pentose-phosphate shunt, non-oxidative branch"/>
    <property type="evidence" value="ECO:0007669"/>
    <property type="project" value="UniProtKB-UniRule"/>
</dbReference>
<evidence type="ECO:0000256" key="3">
    <source>
        <dbReference type="HAMAP-Rule" id="MF_00170"/>
    </source>
</evidence>
<comment type="catalytic activity">
    <reaction evidence="1 3">
        <text>aldehydo-D-ribose 5-phosphate = D-ribulose 5-phosphate</text>
        <dbReference type="Rhea" id="RHEA:14657"/>
        <dbReference type="ChEBI" id="CHEBI:58121"/>
        <dbReference type="ChEBI" id="CHEBI:58273"/>
        <dbReference type="EC" id="5.3.1.6"/>
    </reaction>
</comment>
<dbReference type="FunFam" id="3.40.50.1360:FF:000001">
    <property type="entry name" value="Ribose-5-phosphate isomerase A"/>
    <property type="match status" value="1"/>
</dbReference>
<reference evidence="4 5" key="1">
    <citation type="submission" date="2019-07" db="EMBL/GenBank/DDBJ databases">
        <title>Whole genome shotgun sequence of Oceanithermus desulfurans NBRC 100063.</title>
        <authorList>
            <person name="Hosoyama A."/>
            <person name="Uohara A."/>
            <person name="Ohji S."/>
            <person name="Ichikawa N."/>
        </authorList>
    </citation>
    <scope>NUCLEOTIDE SEQUENCE [LARGE SCALE GENOMIC DNA]</scope>
    <source>
        <strain evidence="4 5">NBRC 100063</strain>
    </source>
</reference>
<evidence type="ECO:0000256" key="2">
    <source>
        <dbReference type="ARBA" id="ARBA00023235"/>
    </source>
</evidence>
<dbReference type="InterPro" id="IPR004788">
    <property type="entry name" value="Ribose5P_isomerase_type_A"/>
</dbReference>
<comment type="caution">
    <text evidence="4">The sequence shown here is derived from an EMBL/GenBank/DDBJ whole genome shotgun (WGS) entry which is preliminary data.</text>
</comment>
<comment type="pathway">
    <text evidence="3">Carbohydrate degradation; pentose phosphate pathway; D-ribose 5-phosphate from D-ribulose 5-phosphate (non-oxidative stage): step 1/1.</text>
</comment>
<name>A0A511RJU5_9DEIN</name>
<dbReference type="InterPro" id="IPR050262">
    <property type="entry name" value="Ribose-5P_isomerase"/>
</dbReference>
<dbReference type="Gene3D" id="3.40.50.1360">
    <property type="match status" value="1"/>
</dbReference>
<dbReference type="PANTHER" id="PTHR43748:SF3">
    <property type="entry name" value="RIBOSE-5-PHOSPHATE ISOMERASE 3, CHLOROPLASTIC-RELATED"/>
    <property type="match status" value="1"/>
</dbReference>
<dbReference type="SUPFAM" id="SSF75445">
    <property type="entry name" value="D-ribose-5-phosphate isomerase (RpiA), lid domain"/>
    <property type="match status" value="1"/>
</dbReference>
<evidence type="ECO:0000313" key="5">
    <source>
        <dbReference type="Proteomes" id="UP000321827"/>
    </source>
</evidence>
<comment type="similarity">
    <text evidence="3">Belongs to the ribose 5-phosphate isomerase family.</text>
</comment>
<dbReference type="CDD" id="cd01398">
    <property type="entry name" value="RPI_A"/>
    <property type="match status" value="1"/>
</dbReference>
<dbReference type="Gene3D" id="3.30.70.260">
    <property type="match status" value="1"/>
</dbReference>
<dbReference type="Proteomes" id="UP000321827">
    <property type="component" value="Unassembled WGS sequence"/>
</dbReference>
<evidence type="ECO:0000313" key="4">
    <source>
        <dbReference type="EMBL" id="GEM89357.1"/>
    </source>
</evidence>
<keyword evidence="2 3" id="KW-0413">Isomerase</keyword>
<sequence>MDLEALKQRAAEAAVGYVHSGMRLGLGTGTTTRWAVERIGALLAAGELADVVGVPTSRATEALMRRVGIPVVELDERGVDLAIDGADEIAPDLTLIKGHGGALLREKIVEAAAGRFIVIADHTKRVHVIGEKKAVPIEIARFGWRRTVSRIEALGARCTVRLDGHREPALSDNGNLLVDAHFGPIGDPRGLEQQLLALPGVFEVGLFIGMADLAIVAGPDGRLEELS</sequence>
<comment type="subunit">
    <text evidence="3">Homodimer.</text>
</comment>